<dbReference type="OrthoDB" id="8114220at2"/>
<organism evidence="3 4">
    <name type="scientific">Phyllobacterium leguminum</name>
    <dbReference type="NCBI Taxonomy" id="314237"/>
    <lineage>
        <taxon>Bacteria</taxon>
        <taxon>Pseudomonadati</taxon>
        <taxon>Pseudomonadota</taxon>
        <taxon>Alphaproteobacteria</taxon>
        <taxon>Hyphomicrobiales</taxon>
        <taxon>Phyllobacteriaceae</taxon>
        <taxon>Phyllobacterium</taxon>
    </lineage>
</organism>
<dbReference type="RefSeq" id="WP_110751630.1">
    <property type="nucleotide sequence ID" value="NZ_QJTF01000010.1"/>
</dbReference>
<proteinExistence type="predicted"/>
<dbReference type="InterPro" id="IPR021236">
    <property type="entry name" value="Uncharacterised_YfdX"/>
</dbReference>
<sequence>MKLRKISVYLLSATFLFAAPVAQGFAQTENPAQTQNKDAAAKPADAGKLSPKQLAAMKKLDAVSEEGYAAVRGIALARLAIFQGKPDEAKTILTAVRQNIEKAQGNTASLADKLTQANSPKDEIDAVKSGQVPIDFAVGINDDYTMTPENAKHLENANKHLGSGKTQEAVEELKLANVNVSVTETDAKLPVLAKVVATALSDLDNKNYYEANLTLIKADDAITSRSITEDEPASKTPGTGTTPAPAPAPAAKPAQ</sequence>
<name>A0A318T4V8_9HYPH</name>
<keyword evidence="2" id="KW-0732">Signal</keyword>
<evidence type="ECO:0000256" key="2">
    <source>
        <dbReference type="SAM" id="SignalP"/>
    </source>
</evidence>
<feature type="compositionally biased region" description="Low complexity" evidence="1">
    <location>
        <begin position="234"/>
        <end position="243"/>
    </location>
</feature>
<protein>
    <submittedName>
        <fullName evidence="3">YfdX protein</fullName>
    </submittedName>
</protein>
<accession>A0A318T4V8</accession>
<comment type="caution">
    <text evidence="3">The sequence shown here is derived from an EMBL/GenBank/DDBJ whole genome shotgun (WGS) entry which is preliminary data.</text>
</comment>
<feature type="compositionally biased region" description="Pro residues" evidence="1">
    <location>
        <begin position="244"/>
        <end position="255"/>
    </location>
</feature>
<dbReference type="AlphaFoldDB" id="A0A318T4V8"/>
<evidence type="ECO:0000313" key="3">
    <source>
        <dbReference type="EMBL" id="PYE87843.1"/>
    </source>
</evidence>
<gene>
    <name evidence="3" type="ORF">C7477_11026</name>
</gene>
<dbReference type="Pfam" id="PF10938">
    <property type="entry name" value="YfdX"/>
    <property type="match status" value="1"/>
</dbReference>
<reference evidence="3 4" key="1">
    <citation type="submission" date="2018-06" db="EMBL/GenBank/DDBJ databases">
        <title>Genomic Encyclopedia of Type Strains, Phase III (KMG-III): the genomes of soil and plant-associated and newly described type strains.</title>
        <authorList>
            <person name="Whitman W."/>
        </authorList>
    </citation>
    <scope>NUCLEOTIDE SEQUENCE [LARGE SCALE GENOMIC DNA]</scope>
    <source>
        <strain evidence="3 4">ORS 1419</strain>
    </source>
</reference>
<feature type="chain" id="PRO_5016368012" evidence="2">
    <location>
        <begin position="19"/>
        <end position="255"/>
    </location>
</feature>
<keyword evidence="4" id="KW-1185">Reference proteome</keyword>
<evidence type="ECO:0000256" key="1">
    <source>
        <dbReference type="SAM" id="MobiDB-lite"/>
    </source>
</evidence>
<dbReference type="Proteomes" id="UP000247454">
    <property type="component" value="Unassembled WGS sequence"/>
</dbReference>
<dbReference type="Gene3D" id="1.20.120.1940">
    <property type="entry name" value="YfdX protein domain"/>
    <property type="match status" value="1"/>
</dbReference>
<dbReference type="Gene3D" id="6.10.250.2140">
    <property type="match status" value="1"/>
</dbReference>
<feature type="signal peptide" evidence="2">
    <location>
        <begin position="1"/>
        <end position="18"/>
    </location>
</feature>
<dbReference type="EMBL" id="QJTF01000010">
    <property type="protein sequence ID" value="PYE87843.1"/>
    <property type="molecule type" value="Genomic_DNA"/>
</dbReference>
<evidence type="ECO:0000313" key="4">
    <source>
        <dbReference type="Proteomes" id="UP000247454"/>
    </source>
</evidence>
<feature type="region of interest" description="Disordered" evidence="1">
    <location>
        <begin position="220"/>
        <end position="255"/>
    </location>
</feature>